<dbReference type="GO" id="GO:0004867">
    <property type="term" value="F:serine-type endopeptidase inhibitor activity"/>
    <property type="evidence" value="ECO:0007669"/>
    <property type="project" value="InterPro"/>
</dbReference>
<sequence>MSIIRSGTYTITTFQSNMPVGRSPREDTSTRPKPIIFSPDVGSSPTVFRIVVEDGPFARIMARNDPTAAIGGFVCAVPGRDQNTGERWIIRPAGPEVFMITRQDGTAWALDWDSKQIMLAPMILAKDNEDEASANAFPASQAFFIRRV</sequence>
<protein>
    <submittedName>
        <fullName evidence="1">Uncharacterized protein</fullName>
    </submittedName>
</protein>
<gene>
    <name evidence="1" type="ORF">EIP91_005144</name>
</gene>
<organism evidence="1 2">
    <name type="scientific">Steccherinum ochraceum</name>
    <dbReference type="NCBI Taxonomy" id="92696"/>
    <lineage>
        <taxon>Eukaryota</taxon>
        <taxon>Fungi</taxon>
        <taxon>Dikarya</taxon>
        <taxon>Basidiomycota</taxon>
        <taxon>Agaricomycotina</taxon>
        <taxon>Agaricomycetes</taxon>
        <taxon>Polyporales</taxon>
        <taxon>Steccherinaceae</taxon>
        <taxon>Steccherinum</taxon>
    </lineage>
</organism>
<dbReference type="EMBL" id="RWJN01000283">
    <property type="protein sequence ID" value="TCD63664.1"/>
    <property type="molecule type" value="Genomic_DNA"/>
</dbReference>
<evidence type="ECO:0000313" key="1">
    <source>
        <dbReference type="EMBL" id="TCD63664.1"/>
    </source>
</evidence>
<proteinExistence type="predicted"/>
<dbReference type="AlphaFoldDB" id="A0A4R0RMW2"/>
<dbReference type="Proteomes" id="UP000292702">
    <property type="component" value="Unassembled WGS sequence"/>
</dbReference>
<dbReference type="OrthoDB" id="3439489at2759"/>
<comment type="caution">
    <text evidence="1">The sequence shown here is derived from an EMBL/GenBank/DDBJ whole genome shotgun (WGS) entry which is preliminary data.</text>
</comment>
<name>A0A4R0RMW2_9APHY</name>
<reference evidence="1 2" key="1">
    <citation type="submission" date="2018-11" db="EMBL/GenBank/DDBJ databases">
        <title>Genome assembly of Steccherinum ochraceum LE-BIN_3174, the white-rot fungus of the Steccherinaceae family (The Residual Polyporoid clade, Polyporales, Basidiomycota).</title>
        <authorList>
            <person name="Fedorova T.V."/>
            <person name="Glazunova O.A."/>
            <person name="Landesman E.O."/>
            <person name="Moiseenko K.V."/>
            <person name="Psurtseva N.V."/>
            <person name="Savinova O.S."/>
            <person name="Shakhova N.V."/>
            <person name="Tyazhelova T.V."/>
            <person name="Vasina D.V."/>
        </authorList>
    </citation>
    <scope>NUCLEOTIDE SEQUENCE [LARGE SCALE GENOMIC DNA]</scope>
    <source>
        <strain evidence="1 2">LE-BIN_3174</strain>
    </source>
</reference>
<accession>A0A4R0RMW2</accession>
<keyword evidence="2" id="KW-1185">Reference proteome</keyword>
<dbReference type="CDD" id="cd23428">
    <property type="entry name" value="beta-trefoil_Ricin_SPI"/>
    <property type="match status" value="1"/>
</dbReference>
<dbReference type="Gene3D" id="2.80.10.50">
    <property type="match status" value="1"/>
</dbReference>
<dbReference type="InterPro" id="IPR031755">
    <property type="entry name" value="Inhibitor_I66"/>
</dbReference>
<evidence type="ECO:0000313" key="2">
    <source>
        <dbReference type="Proteomes" id="UP000292702"/>
    </source>
</evidence>
<dbReference type="Pfam" id="PF16850">
    <property type="entry name" value="Inhibitor_I66"/>
    <property type="match status" value="1"/>
</dbReference>